<proteinExistence type="predicted"/>
<comment type="caution">
    <text evidence="1">The sequence shown here is derived from an EMBL/GenBank/DDBJ whole genome shotgun (WGS) entry which is preliminary data.</text>
</comment>
<protein>
    <submittedName>
        <fullName evidence="1">Uncharacterized protein</fullName>
    </submittedName>
</protein>
<organism evidence="1 2">
    <name type="scientific">Agaricus bisporus var. burnettii</name>
    <dbReference type="NCBI Taxonomy" id="192524"/>
    <lineage>
        <taxon>Eukaryota</taxon>
        <taxon>Fungi</taxon>
        <taxon>Dikarya</taxon>
        <taxon>Basidiomycota</taxon>
        <taxon>Agaricomycotina</taxon>
        <taxon>Agaricomycetes</taxon>
        <taxon>Agaricomycetidae</taxon>
        <taxon>Agaricales</taxon>
        <taxon>Agaricineae</taxon>
        <taxon>Agaricaceae</taxon>
        <taxon>Agaricus</taxon>
    </lineage>
</organism>
<reference evidence="1 2" key="1">
    <citation type="journal article" name="Sci. Rep.">
        <title>Telomere-to-telomere assembled and centromere annotated genomes of the two main subspecies of the button mushroom Agaricus bisporus reveal especially polymorphic chromosome ends.</title>
        <authorList>
            <person name="Sonnenberg A.S.M."/>
            <person name="Sedaghat-Telgerd N."/>
            <person name="Lavrijssen B."/>
            <person name="Ohm R.A."/>
            <person name="Hendrickx P.M."/>
            <person name="Scholtmeijer K."/>
            <person name="Baars J.J.P."/>
            <person name="van Peer A."/>
        </authorList>
    </citation>
    <scope>NUCLEOTIDE SEQUENCE [LARGE SCALE GENOMIC DNA]</scope>
    <source>
        <strain evidence="1 2">H119_p4</strain>
    </source>
</reference>
<dbReference type="EMBL" id="JABXXO010000003">
    <property type="protein sequence ID" value="KAF7783130.1"/>
    <property type="molecule type" value="Genomic_DNA"/>
</dbReference>
<dbReference type="AlphaFoldDB" id="A0A8H7F9F7"/>
<name>A0A8H7F9F7_AGABI</name>
<sequence length="105" mass="11366">MLQQQPVQHMHLLMVDALSQITPMSRRTCVRMNSPSLSNACTALSSASGERSYPKPPGIRPSSLLFPLLAPFRSLSLLVRALALALIIMRNPAGRVVGPDCEADV</sequence>
<dbReference type="Proteomes" id="UP000629468">
    <property type="component" value="Unassembled WGS sequence"/>
</dbReference>
<accession>A0A8H7F9F7</accession>
<gene>
    <name evidence="1" type="ORF">Agabi119p4_2506</name>
</gene>
<evidence type="ECO:0000313" key="2">
    <source>
        <dbReference type="Proteomes" id="UP000629468"/>
    </source>
</evidence>
<evidence type="ECO:0000313" key="1">
    <source>
        <dbReference type="EMBL" id="KAF7783130.1"/>
    </source>
</evidence>